<name>A0A934N5D6_9BACT</name>
<dbReference type="EMBL" id="JAEKNR010000240">
    <property type="protein sequence ID" value="MBJ7601250.1"/>
    <property type="molecule type" value="Genomic_DNA"/>
</dbReference>
<proteinExistence type="predicted"/>
<organism evidence="1 2">
    <name type="scientific">Candidatus Nephthysia bennettiae</name>
    <dbReference type="NCBI Taxonomy" id="3127016"/>
    <lineage>
        <taxon>Bacteria</taxon>
        <taxon>Bacillati</taxon>
        <taxon>Candidatus Dormiibacterota</taxon>
        <taxon>Candidatus Dormibacteria</taxon>
        <taxon>Candidatus Dormibacterales</taxon>
        <taxon>Candidatus Dormibacteraceae</taxon>
        <taxon>Candidatus Nephthysia</taxon>
    </lineage>
</organism>
<evidence type="ECO:0000313" key="1">
    <source>
        <dbReference type="EMBL" id="MBJ7601250.1"/>
    </source>
</evidence>
<keyword evidence="2" id="KW-1185">Reference proteome</keyword>
<dbReference type="RefSeq" id="WP_338205419.1">
    <property type="nucleotide sequence ID" value="NZ_JAEKNR010000240.1"/>
</dbReference>
<protein>
    <submittedName>
        <fullName evidence="1">Uncharacterized protein</fullName>
    </submittedName>
</protein>
<reference evidence="1" key="1">
    <citation type="submission" date="2020-10" db="EMBL/GenBank/DDBJ databases">
        <title>Ca. Dormibacterota MAGs.</title>
        <authorList>
            <person name="Montgomery K."/>
        </authorList>
    </citation>
    <scope>NUCLEOTIDE SEQUENCE [LARGE SCALE GENOMIC DNA]</scope>
    <source>
        <strain evidence="1">SC8812_S17_10</strain>
    </source>
</reference>
<dbReference type="AlphaFoldDB" id="A0A934N5D6"/>
<comment type="caution">
    <text evidence="1">The sequence shown here is derived from an EMBL/GenBank/DDBJ whole genome shotgun (WGS) entry which is preliminary data.</text>
</comment>
<dbReference type="Proteomes" id="UP000612893">
    <property type="component" value="Unassembled WGS sequence"/>
</dbReference>
<gene>
    <name evidence="1" type="ORF">JF922_24655</name>
</gene>
<accession>A0A934N5D6</accession>
<sequence length="83" mass="9124">MSDQQFTEKEVQIITAAFQEAAAATNRLQSGVWDLHLINDSITKSGIAMGTLNAVLRMRDLNPAEWEARLAPGAATVTIRRKN</sequence>
<evidence type="ECO:0000313" key="2">
    <source>
        <dbReference type="Proteomes" id="UP000612893"/>
    </source>
</evidence>